<dbReference type="RefSeq" id="WP_378058959.1">
    <property type="nucleotide sequence ID" value="NZ_JBHSIS010000017.1"/>
</dbReference>
<dbReference type="Pfam" id="PF11387">
    <property type="entry name" value="DUF2795"/>
    <property type="match status" value="1"/>
</dbReference>
<evidence type="ECO:0000313" key="2">
    <source>
        <dbReference type="Proteomes" id="UP001595859"/>
    </source>
</evidence>
<dbReference type="Proteomes" id="UP001595859">
    <property type="component" value="Unassembled WGS sequence"/>
</dbReference>
<proteinExistence type="predicted"/>
<evidence type="ECO:0000313" key="1">
    <source>
        <dbReference type="EMBL" id="MFC4856966.1"/>
    </source>
</evidence>
<dbReference type="InterPro" id="IPR021527">
    <property type="entry name" value="DUF2795"/>
</dbReference>
<keyword evidence="2" id="KW-1185">Reference proteome</keyword>
<organism evidence="1 2">
    <name type="scientific">Actinophytocola glycyrrhizae</name>
    <dbReference type="NCBI Taxonomy" id="2044873"/>
    <lineage>
        <taxon>Bacteria</taxon>
        <taxon>Bacillati</taxon>
        <taxon>Actinomycetota</taxon>
        <taxon>Actinomycetes</taxon>
        <taxon>Pseudonocardiales</taxon>
        <taxon>Pseudonocardiaceae</taxon>
    </lineage>
</organism>
<name>A0ABV9SBI8_9PSEU</name>
<comment type="caution">
    <text evidence="1">The sequence shown here is derived from an EMBL/GenBank/DDBJ whole genome shotgun (WGS) entry which is preliminary data.</text>
</comment>
<sequence>MADPNPNPIQMQKYLGGMDYPAGRDEIVEHAREKGADDDVLRHLQAIPDRQYDGPNAVSKEFSDA</sequence>
<reference evidence="2" key="1">
    <citation type="journal article" date="2019" name="Int. J. Syst. Evol. Microbiol.">
        <title>The Global Catalogue of Microorganisms (GCM) 10K type strain sequencing project: providing services to taxonomists for standard genome sequencing and annotation.</title>
        <authorList>
            <consortium name="The Broad Institute Genomics Platform"/>
            <consortium name="The Broad Institute Genome Sequencing Center for Infectious Disease"/>
            <person name="Wu L."/>
            <person name="Ma J."/>
        </authorList>
    </citation>
    <scope>NUCLEOTIDE SEQUENCE [LARGE SCALE GENOMIC DNA]</scope>
    <source>
        <strain evidence="2">ZS-22-S1</strain>
    </source>
</reference>
<protein>
    <submittedName>
        <fullName evidence="1">DUF2795 domain-containing protein</fullName>
    </submittedName>
</protein>
<gene>
    <name evidence="1" type="ORF">ACFPCV_26015</name>
</gene>
<accession>A0ABV9SBI8</accession>
<dbReference type="EMBL" id="JBHSIS010000017">
    <property type="protein sequence ID" value="MFC4856966.1"/>
    <property type="molecule type" value="Genomic_DNA"/>
</dbReference>